<dbReference type="InterPro" id="IPR011006">
    <property type="entry name" value="CheY-like_superfamily"/>
</dbReference>
<dbReference type="PANTHER" id="PTHR43280">
    <property type="entry name" value="ARAC-FAMILY TRANSCRIPTIONAL REGULATOR"/>
    <property type="match status" value="1"/>
</dbReference>
<dbReference type="InterPro" id="IPR009057">
    <property type="entry name" value="Homeodomain-like_sf"/>
</dbReference>
<dbReference type="SUPFAM" id="SSF46689">
    <property type="entry name" value="Homeodomain-like"/>
    <property type="match status" value="2"/>
</dbReference>
<accession>A0A9W5YD34</accession>
<feature type="domain" description="HTH araC/xylS-type" evidence="7">
    <location>
        <begin position="257"/>
        <end position="355"/>
    </location>
</feature>
<dbReference type="SMART" id="SM00342">
    <property type="entry name" value="HTH_ARAC"/>
    <property type="match status" value="1"/>
</dbReference>
<dbReference type="EMBL" id="BRLB01000005">
    <property type="protein sequence ID" value="GKX29694.1"/>
    <property type="molecule type" value="Genomic_DNA"/>
</dbReference>
<dbReference type="PANTHER" id="PTHR43280:SF28">
    <property type="entry name" value="HTH-TYPE TRANSCRIPTIONAL ACTIVATOR RHAS"/>
    <property type="match status" value="1"/>
</dbReference>
<evidence type="ECO:0000256" key="1">
    <source>
        <dbReference type="ARBA" id="ARBA00018672"/>
    </source>
</evidence>
<evidence type="ECO:0000256" key="2">
    <source>
        <dbReference type="ARBA" id="ARBA00023015"/>
    </source>
</evidence>
<proteinExistence type="predicted"/>
<comment type="function">
    <text evidence="5">May play the central regulatory role in sporulation. It may be an element of the effector pathway responsible for the activation of sporulation genes in response to nutritional stress. Spo0A may act in concert with spo0H (a sigma factor) to control the expression of some genes that are critical to the sporulation process.</text>
</comment>
<evidence type="ECO:0000259" key="7">
    <source>
        <dbReference type="PROSITE" id="PS01124"/>
    </source>
</evidence>
<dbReference type="SMART" id="SM00448">
    <property type="entry name" value="REC"/>
    <property type="match status" value="1"/>
</dbReference>
<dbReference type="CDD" id="cd17536">
    <property type="entry name" value="REC_YesN-like"/>
    <property type="match status" value="1"/>
</dbReference>
<evidence type="ECO:0000313" key="10">
    <source>
        <dbReference type="Proteomes" id="UP001144256"/>
    </source>
</evidence>
<evidence type="ECO:0000256" key="4">
    <source>
        <dbReference type="ARBA" id="ARBA00023163"/>
    </source>
</evidence>
<evidence type="ECO:0000313" key="9">
    <source>
        <dbReference type="EMBL" id="GKX29694.1"/>
    </source>
</evidence>
<evidence type="ECO:0000256" key="3">
    <source>
        <dbReference type="ARBA" id="ARBA00023125"/>
    </source>
</evidence>
<dbReference type="PROSITE" id="PS01124">
    <property type="entry name" value="HTH_ARAC_FAMILY_2"/>
    <property type="match status" value="1"/>
</dbReference>
<keyword evidence="3" id="KW-0238">DNA-binding</keyword>
<keyword evidence="4" id="KW-0804">Transcription</keyword>
<dbReference type="InterPro" id="IPR020449">
    <property type="entry name" value="Tscrpt_reg_AraC-type_HTH"/>
</dbReference>
<dbReference type="Gene3D" id="1.10.10.60">
    <property type="entry name" value="Homeodomain-like"/>
    <property type="match status" value="2"/>
</dbReference>
<organism evidence="9 10">
    <name type="scientific">Vallitalea longa</name>
    <dbReference type="NCBI Taxonomy" id="2936439"/>
    <lineage>
        <taxon>Bacteria</taxon>
        <taxon>Bacillati</taxon>
        <taxon>Bacillota</taxon>
        <taxon>Clostridia</taxon>
        <taxon>Lachnospirales</taxon>
        <taxon>Vallitaleaceae</taxon>
        <taxon>Vallitalea</taxon>
    </lineage>
</organism>
<dbReference type="GO" id="GO:0003700">
    <property type="term" value="F:DNA-binding transcription factor activity"/>
    <property type="evidence" value="ECO:0007669"/>
    <property type="project" value="InterPro"/>
</dbReference>
<dbReference type="InterPro" id="IPR018060">
    <property type="entry name" value="HTH_AraC"/>
</dbReference>
<dbReference type="Pfam" id="PF12833">
    <property type="entry name" value="HTH_18"/>
    <property type="match status" value="1"/>
</dbReference>
<dbReference type="PROSITE" id="PS50110">
    <property type="entry name" value="RESPONSE_REGULATORY"/>
    <property type="match status" value="1"/>
</dbReference>
<evidence type="ECO:0000256" key="6">
    <source>
        <dbReference type="PROSITE-ProRule" id="PRU00169"/>
    </source>
</evidence>
<dbReference type="Pfam" id="PF00072">
    <property type="entry name" value="Response_reg"/>
    <property type="match status" value="1"/>
</dbReference>
<sequence length="357" mass="41790">MNIMIVDDEKLLRKGFSSMTDWESKGIRVIGEAMNGKDALNQIELLCKKNKCLDVVITDIKMPVMNGVELTKKIKGTYPNISVIVLSGYDDYSYVRDSMKYGASDYLLKASIDIDNIYETLNRVKINNNSLVSFTSAIDNNEQADILELDWEKMKEYLELRKFMDLKEYIVNSFNSKKSIPINYLQDIMRDLFFFIEYQLEQLGSLNTYLRNRKYINSAFINLIKDVPSAIEWFILIIDEIEKHCTPIDDKFTNLIKDIIKFIEEHYTDNISLNYIADKFYVNKNYLCNIFKAATSNTINEYITDLRIRESKSLIRTSNLSLTEISFQIGYQNHSYFSKIFRKKTGVSPTEYLKLYR</sequence>
<dbReference type="Gene3D" id="3.40.50.2300">
    <property type="match status" value="1"/>
</dbReference>
<feature type="modified residue" description="4-aspartylphosphate" evidence="6">
    <location>
        <position position="59"/>
    </location>
</feature>
<comment type="caution">
    <text evidence="9">The sequence shown here is derived from an EMBL/GenBank/DDBJ whole genome shotgun (WGS) entry which is preliminary data.</text>
</comment>
<keyword evidence="6" id="KW-0597">Phosphoprotein</keyword>
<evidence type="ECO:0000256" key="5">
    <source>
        <dbReference type="ARBA" id="ARBA00024867"/>
    </source>
</evidence>
<protein>
    <recommendedName>
        <fullName evidence="1">Stage 0 sporulation protein A homolog</fullName>
    </recommendedName>
</protein>
<dbReference type="AlphaFoldDB" id="A0A9W5YD34"/>
<dbReference type="InterPro" id="IPR001789">
    <property type="entry name" value="Sig_transdc_resp-reg_receiver"/>
</dbReference>
<evidence type="ECO:0000259" key="8">
    <source>
        <dbReference type="PROSITE" id="PS50110"/>
    </source>
</evidence>
<feature type="domain" description="Response regulatory" evidence="8">
    <location>
        <begin position="2"/>
        <end position="124"/>
    </location>
</feature>
<dbReference type="GO" id="GO:0043565">
    <property type="term" value="F:sequence-specific DNA binding"/>
    <property type="evidence" value="ECO:0007669"/>
    <property type="project" value="InterPro"/>
</dbReference>
<dbReference type="SUPFAM" id="SSF52172">
    <property type="entry name" value="CheY-like"/>
    <property type="match status" value="1"/>
</dbReference>
<reference evidence="9" key="1">
    <citation type="submission" date="2022-06" db="EMBL/GenBank/DDBJ databases">
        <title>Vallitalea longa sp. nov., an anaerobic bacterium isolated from marine sediment.</title>
        <authorList>
            <person name="Hirano S."/>
            <person name="Terahara T."/>
            <person name="Mori K."/>
            <person name="Hamada M."/>
            <person name="Matsumoto R."/>
            <person name="Kobayashi T."/>
        </authorList>
    </citation>
    <scope>NUCLEOTIDE SEQUENCE</scope>
    <source>
        <strain evidence="9">SH18-1</strain>
    </source>
</reference>
<dbReference type="Proteomes" id="UP001144256">
    <property type="component" value="Unassembled WGS sequence"/>
</dbReference>
<keyword evidence="2" id="KW-0805">Transcription regulation</keyword>
<dbReference type="RefSeq" id="WP_281815301.1">
    <property type="nucleotide sequence ID" value="NZ_BRLB01000005.1"/>
</dbReference>
<dbReference type="PROSITE" id="PS00041">
    <property type="entry name" value="HTH_ARAC_FAMILY_1"/>
    <property type="match status" value="1"/>
</dbReference>
<dbReference type="GO" id="GO:0000160">
    <property type="term" value="P:phosphorelay signal transduction system"/>
    <property type="evidence" value="ECO:0007669"/>
    <property type="project" value="InterPro"/>
</dbReference>
<name>A0A9W5YD34_9FIRM</name>
<gene>
    <name evidence="9" type="ORF">SH1V18_21740</name>
</gene>
<dbReference type="InterPro" id="IPR018062">
    <property type="entry name" value="HTH_AraC-typ_CS"/>
</dbReference>
<dbReference type="PRINTS" id="PR00032">
    <property type="entry name" value="HTHARAC"/>
</dbReference>
<keyword evidence="10" id="KW-1185">Reference proteome</keyword>